<protein>
    <recommendedName>
        <fullName evidence="3">BACON domain-containing protein</fullName>
    </recommendedName>
</protein>
<reference evidence="1 2" key="1">
    <citation type="submission" date="2019-10" db="EMBL/GenBank/DDBJ databases">
        <title>Prolixibacter strains distinguished by the presence of nitrate reductase genes were adept at nitrate-dependent anaerobic corrosion of metallic iron and carbon steel.</title>
        <authorList>
            <person name="Iino T."/>
            <person name="Shono N."/>
            <person name="Ito K."/>
            <person name="Nakamura R."/>
            <person name="Sueoka K."/>
            <person name="Harayama S."/>
            <person name="Ohkuma M."/>
        </authorList>
    </citation>
    <scope>NUCLEOTIDE SEQUENCE [LARGE SCALE GENOMIC DNA]</scope>
    <source>
        <strain evidence="1 2">JCM 13498</strain>
    </source>
</reference>
<proteinExistence type="predicted"/>
<evidence type="ECO:0000313" key="1">
    <source>
        <dbReference type="EMBL" id="GET34558.1"/>
    </source>
</evidence>
<dbReference type="Proteomes" id="UP000391834">
    <property type="component" value="Unassembled WGS sequence"/>
</dbReference>
<evidence type="ECO:0008006" key="3">
    <source>
        <dbReference type="Google" id="ProtNLM"/>
    </source>
</evidence>
<gene>
    <name evidence="1" type="ORF">PbJCM13498_34210</name>
</gene>
<dbReference type="EMBL" id="BLAX01000001">
    <property type="protein sequence ID" value="GET34558.1"/>
    <property type="molecule type" value="Genomic_DNA"/>
</dbReference>
<keyword evidence="2" id="KW-1185">Reference proteome</keyword>
<evidence type="ECO:0000313" key="2">
    <source>
        <dbReference type="Proteomes" id="UP000391834"/>
    </source>
</evidence>
<accession>A0A5M4B3R4</accession>
<dbReference type="AlphaFoldDB" id="A0A5M4B3R4"/>
<organism evidence="1 2">
    <name type="scientific">Prolixibacter bellariivorans</name>
    <dbReference type="NCBI Taxonomy" id="314319"/>
    <lineage>
        <taxon>Bacteria</taxon>
        <taxon>Pseudomonadati</taxon>
        <taxon>Bacteroidota</taxon>
        <taxon>Bacteroidia</taxon>
        <taxon>Marinilabiliales</taxon>
        <taxon>Prolixibacteraceae</taxon>
        <taxon>Prolixibacter</taxon>
    </lineage>
</organism>
<comment type="caution">
    <text evidence="1">The sequence shown here is derived from an EMBL/GenBank/DDBJ whole genome shotgun (WGS) entry which is preliminary data.</text>
</comment>
<name>A0A5M4B3R4_9BACT</name>
<sequence>MILVIGMVILISCKDKENPIGKWDDNIKLSTKNVELTAQADSVTITTQGDWWWIDGISFQDSTYSYYNREDINLESDAYSIKEDAFTVERRDKNTLFVRLKENNTGAERTMNIGLEAGDYFDHVSIKQAAN</sequence>